<sequence length="446" mass="47513">MVSTGTQTSADDLRVPSGSPSTSGVVRQTPPPSSRKDVGVPTPSKEQGLATLAPPTALPPKGRGVTPRPSGTQRIPGLPTKPAASKGQPLATTTDEPMDQSELKPDEDRSMSGSECSLPGTGGSTSVAAIGFPGETTATSSHDGVGLSVKLDVVVKATGTRGDVQSGETETTYSACVRALATAILRRLGPRWIAFPKTAEERAATEEAFLRRCSLPEVVECVDGTFVAIKGPSKYDPTVTKALYWCRKLYFALNVMVSDADLRLLAIDPRMPGSTHDSYMWRRDSGYPLEPWLMTPVPGRPALGTPAGQYNQAHASMRAVVERCIGLLKSRFRCLHRHRTLYHHPKIAGTIVAACAVLHNVCLCSGEAEPEPQWDSDRSSEKDDNEEENADASRERRGFLSARGVCTVRARLRGTALCFCPTQPTCNASVTDCVASVVAASTGDPP</sequence>
<proteinExistence type="predicted"/>
<dbReference type="EMBL" id="JABSTQ010010072">
    <property type="protein sequence ID" value="KAG0423638.1"/>
    <property type="molecule type" value="Genomic_DNA"/>
</dbReference>
<keyword evidence="2" id="KW-1185">Reference proteome</keyword>
<gene>
    <name evidence="1" type="ORF">HPB47_000583</name>
</gene>
<dbReference type="Proteomes" id="UP000805193">
    <property type="component" value="Unassembled WGS sequence"/>
</dbReference>
<evidence type="ECO:0000313" key="2">
    <source>
        <dbReference type="Proteomes" id="UP000805193"/>
    </source>
</evidence>
<comment type="caution">
    <text evidence="1">The sequence shown here is derived from an EMBL/GenBank/DDBJ whole genome shotgun (WGS) entry which is preliminary data.</text>
</comment>
<protein>
    <submittedName>
        <fullName evidence="1">Uncharacterized protein</fullName>
    </submittedName>
</protein>
<organism evidence="1 2">
    <name type="scientific">Ixodes persulcatus</name>
    <name type="common">Taiga tick</name>
    <dbReference type="NCBI Taxonomy" id="34615"/>
    <lineage>
        <taxon>Eukaryota</taxon>
        <taxon>Metazoa</taxon>
        <taxon>Ecdysozoa</taxon>
        <taxon>Arthropoda</taxon>
        <taxon>Chelicerata</taxon>
        <taxon>Arachnida</taxon>
        <taxon>Acari</taxon>
        <taxon>Parasitiformes</taxon>
        <taxon>Ixodida</taxon>
        <taxon>Ixodoidea</taxon>
        <taxon>Ixodidae</taxon>
        <taxon>Ixodinae</taxon>
        <taxon>Ixodes</taxon>
    </lineage>
</organism>
<evidence type="ECO:0000313" key="1">
    <source>
        <dbReference type="EMBL" id="KAG0423638.1"/>
    </source>
</evidence>
<accession>A0AC60PRA7</accession>
<name>A0AC60PRA7_IXOPE</name>
<reference evidence="1 2" key="1">
    <citation type="journal article" date="2020" name="Cell">
        <title>Large-Scale Comparative Analyses of Tick Genomes Elucidate Their Genetic Diversity and Vector Capacities.</title>
        <authorList>
            <consortium name="Tick Genome and Microbiome Consortium (TIGMIC)"/>
            <person name="Jia N."/>
            <person name="Wang J."/>
            <person name="Shi W."/>
            <person name="Du L."/>
            <person name="Sun Y."/>
            <person name="Zhan W."/>
            <person name="Jiang J.F."/>
            <person name="Wang Q."/>
            <person name="Zhang B."/>
            <person name="Ji P."/>
            <person name="Bell-Sakyi L."/>
            <person name="Cui X.M."/>
            <person name="Yuan T.T."/>
            <person name="Jiang B.G."/>
            <person name="Yang W.F."/>
            <person name="Lam T.T."/>
            <person name="Chang Q.C."/>
            <person name="Ding S.J."/>
            <person name="Wang X.J."/>
            <person name="Zhu J.G."/>
            <person name="Ruan X.D."/>
            <person name="Zhao L."/>
            <person name="Wei J.T."/>
            <person name="Ye R.Z."/>
            <person name="Que T.C."/>
            <person name="Du C.H."/>
            <person name="Zhou Y.H."/>
            <person name="Cheng J.X."/>
            <person name="Dai P.F."/>
            <person name="Guo W.B."/>
            <person name="Han X.H."/>
            <person name="Huang E.J."/>
            <person name="Li L.F."/>
            <person name="Wei W."/>
            <person name="Gao Y.C."/>
            <person name="Liu J.Z."/>
            <person name="Shao H.Z."/>
            <person name="Wang X."/>
            <person name="Wang C.C."/>
            <person name="Yang T.C."/>
            <person name="Huo Q.B."/>
            <person name="Li W."/>
            <person name="Chen H.Y."/>
            <person name="Chen S.E."/>
            <person name="Zhou L.G."/>
            <person name="Ni X.B."/>
            <person name="Tian J.H."/>
            <person name="Sheng Y."/>
            <person name="Liu T."/>
            <person name="Pan Y.S."/>
            <person name="Xia L.Y."/>
            <person name="Li J."/>
            <person name="Zhao F."/>
            <person name="Cao W.C."/>
        </authorList>
    </citation>
    <scope>NUCLEOTIDE SEQUENCE [LARGE SCALE GENOMIC DNA]</scope>
    <source>
        <strain evidence="1">Iper-2018</strain>
    </source>
</reference>